<keyword evidence="3" id="KW-1185">Reference proteome</keyword>
<dbReference type="KEGG" id="arf:AR1Y2_1801"/>
<protein>
    <submittedName>
        <fullName evidence="2">Uncharacterized protein</fullName>
    </submittedName>
</protein>
<proteinExistence type="predicted"/>
<sequence>MRTRSYILIDGIWDNTFIIIVAFTVVILEMIFKNAFNLKDPVWTALAAAVGIGSLGVFANQAYLIFFSKDSFFLITESISSNGFFLISSVLGMLVAVSYFIKRNKAGHFHN</sequence>
<feature type="transmembrane region" description="Helical" evidence="1">
    <location>
        <begin position="12"/>
        <end position="32"/>
    </location>
</feature>
<keyword evidence="1" id="KW-0472">Membrane</keyword>
<accession>A0A4P8IEJ3</accession>
<name>A0A4P8IEJ3_9FIRM</name>
<dbReference type="Proteomes" id="UP000298653">
    <property type="component" value="Chromosome"/>
</dbReference>
<evidence type="ECO:0000313" key="3">
    <source>
        <dbReference type="Proteomes" id="UP000298653"/>
    </source>
</evidence>
<gene>
    <name evidence="2" type="ORF">AR1Y2_1801</name>
</gene>
<reference evidence="2 3" key="1">
    <citation type="submission" date="2019-05" db="EMBL/GenBank/DDBJ databases">
        <title>Complete genome sequencing of Anaerostipes rhamnosivorans.</title>
        <authorList>
            <person name="Bui T.P.N."/>
            <person name="de Vos W.M."/>
        </authorList>
    </citation>
    <scope>NUCLEOTIDE SEQUENCE [LARGE SCALE GENOMIC DNA]</scope>
    <source>
        <strain evidence="2 3">1y2</strain>
    </source>
</reference>
<keyword evidence="1" id="KW-1133">Transmembrane helix</keyword>
<feature type="transmembrane region" description="Helical" evidence="1">
    <location>
        <begin position="79"/>
        <end position="101"/>
    </location>
</feature>
<keyword evidence="1" id="KW-0812">Transmembrane</keyword>
<dbReference type="EMBL" id="CP040058">
    <property type="protein sequence ID" value="QCP35255.1"/>
    <property type="molecule type" value="Genomic_DNA"/>
</dbReference>
<dbReference type="AlphaFoldDB" id="A0A4P8IEJ3"/>
<evidence type="ECO:0000313" key="2">
    <source>
        <dbReference type="EMBL" id="QCP35255.1"/>
    </source>
</evidence>
<feature type="transmembrane region" description="Helical" evidence="1">
    <location>
        <begin position="44"/>
        <end position="67"/>
    </location>
</feature>
<evidence type="ECO:0000256" key="1">
    <source>
        <dbReference type="SAM" id="Phobius"/>
    </source>
</evidence>
<organism evidence="2 3">
    <name type="scientific">Anaerostipes rhamnosivorans</name>
    <dbReference type="NCBI Taxonomy" id="1229621"/>
    <lineage>
        <taxon>Bacteria</taxon>
        <taxon>Bacillati</taxon>
        <taxon>Bacillota</taxon>
        <taxon>Clostridia</taxon>
        <taxon>Lachnospirales</taxon>
        <taxon>Lachnospiraceae</taxon>
        <taxon>Anaerostipes</taxon>
    </lineage>
</organism>